<reference evidence="3 4" key="1">
    <citation type="submission" date="2014-04" db="EMBL/GenBank/DDBJ databases">
        <authorList>
            <consortium name="DOE Joint Genome Institute"/>
            <person name="Kuo A."/>
            <person name="Gay G."/>
            <person name="Dore J."/>
            <person name="Kohler A."/>
            <person name="Nagy L.G."/>
            <person name="Floudas D."/>
            <person name="Copeland A."/>
            <person name="Barry K.W."/>
            <person name="Cichocki N."/>
            <person name="Veneault-Fourrey C."/>
            <person name="LaButti K."/>
            <person name="Lindquist E.A."/>
            <person name="Lipzen A."/>
            <person name="Lundell T."/>
            <person name="Morin E."/>
            <person name="Murat C."/>
            <person name="Sun H."/>
            <person name="Tunlid A."/>
            <person name="Henrissat B."/>
            <person name="Grigoriev I.V."/>
            <person name="Hibbett D.S."/>
            <person name="Martin F."/>
            <person name="Nordberg H.P."/>
            <person name="Cantor M.N."/>
            <person name="Hua S.X."/>
        </authorList>
    </citation>
    <scope>NUCLEOTIDE SEQUENCE [LARGE SCALE GENOMIC DNA]</scope>
    <source>
        <strain evidence="4">h7</strain>
    </source>
</reference>
<feature type="compositionally biased region" description="Polar residues" evidence="1">
    <location>
        <begin position="110"/>
        <end position="120"/>
    </location>
</feature>
<reference evidence="4" key="2">
    <citation type="submission" date="2015-01" db="EMBL/GenBank/DDBJ databases">
        <title>Evolutionary Origins and Diversification of the Mycorrhizal Mutualists.</title>
        <authorList>
            <consortium name="DOE Joint Genome Institute"/>
            <consortium name="Mycorrhizal Genomics Consortium"/>
            <person name="Kohler A."/>
            <person name="Kuo A."/>
            <person name="Nagy L.G."/>
            <person name="Floudas D."/>
            <person name="Copeland A."/>
            <person name="Barry K.W."/>
            <person name="Cichocki N."/>
            <person name="Veneault-Fourrey C."/>
            <person name="LaButti K."/>
            <person name="Lindquist E.A."/>
            <person name="Lipzen A."/>
            <person name="Lundell T."/>
            <person name="Morin E."/>
            <person name="Murat C."/>
            <person name="Riley R."/>
            <person name="Ohm R."/>
            <person name="Sun H."/>
            <person name="Tunlid A."/>
            <person name="Henrissat B."/>
            <person name="Grigoriev I.V."/>
            <person name="Hibbett D.S."/>
            <person name="Martin F."/>
        </authorList>
    </citation>
    <scope>NUCLEOTIDE SEQUENCE [LARGE SCALE GENOMIC DNA]</scope>
    <source>
        <strain evidence="4">h7</strain>
    </source>
</reference>
<protein>
    <submittedName>
        <fullName evidence="3">Uncharacterized protein</fullName>
    </submittedName>
</protein>
<evidence type="ECO:0000313" key="3">
    <source>
        <dbReference type="EMBL" id="KIM39642.1"/>
    </source>
</evidence>
<gene>
    <name evidence="3" type="ORF">M413DRAFT_194458</name>
</gene>
<dbReference type="Proteomes" id="UP000053424">
    <property type="component" value="Unassembled WGS sequence"/>
</dbReference>
<dbReference type="OrthoDB" id="2791511at2759"/>
<evidence type="ECO:0000256" key="2">
    <source>
        <dbReference type="SAM" id="Phobius"/>
    </source>
</evidence>
<keyword evidence="2" id="KW-0472">Membrane</keyword>
<dbReference type="EMBL" id="KN831785">
    <property type="protein sequence ID" value="KIM39642.1"/>
    <property type="molecule type" value="Genomic_DNA"/>
</dbReference>
<organism evidence="3 4">
    <name type="scientific">Hebeloma cylindrosporum</name>
    <dbReference type="NCBI Taxonomy" id="76867"/>
    <lineage>
        <taxon>Eukaryota</taxon>
        <taxon>Fungi</taxon>
        <taxon>Dikarya</taxon>
        <taxon>Basidiomycota</taxon>
        <taxon>Agaricomycotina</taxon>
        <taxon>Agaricomycetes</taxon>
        <taxon>Agaricomycetidae</taxon>
        <taxon>Agaricales</taxon>
        <taxon>Agaricineae</taxon>
        <taxon>Hymenogastraceae</taxon>
        <taxon>Hebeloma</taxon>
    </lineage>
</organism>
<sequence>MMLVQLPAMDAVPVPALPALPSWPSFLSSSGPLPKPSLCVWLLLLVASLVILSTIRAAFLYIRPPRSTSTGGKLGISIVRVASENERKVSSGLTAATIESVPSPSALVETKTSVSSTVQEKSSKSTITSSPKEAEKKVSSWLFGLVKWETLPALPTFPSLRQTNRNTLSISQTERGGWLTSPPPHQQQHHMRQSSRRFNHPRMSKLSLVVCKSELFYFIAPSPAYSSDAPPGPPVSMAKMIMSRHTFRRPASRPPPVRSANVVQYQRKFVAGGESV</sequence>
<feature type="region of interest" description="Disordered" evidence="1">
    <location>
        <begin position="110"/>
        <end position="130"/>
    </location>
</feature>
<name>A0A0C2YF48_HEBCY</name>
<feature type="transmembrane region" description="Helical" evidence="2">
    <location>
        <begin position="40"/>
        <end position="62"/>
    </location>
</feature>
<evidence type="ECO:0000256" key="1">
    <source>
        <dbReference type="SAM" id="MobiDB-lite"/>
    </source>
</evidence>
<evidence type="ECO:0000313" key="4">
    <source>
        <dbReference type="Proteomes" id="UP000053424"/>
    </source>
</evidence>
<proteinExistence type="predicted"/>
<accession>A0A0C2YF48</accession>
<dbReference type="AlphaFoldDB" id="A0A0C2YF48"/>
<dbReference type="HOGENOM" id="CLU_1008507_0_0_1"/>
<keyword evidence="2" id="KW-0812">Transmembrane</keyword>
<keyword evidence="4" id="KW-1185">Reference proteome</keyword>
<keyword evidence="2" id="KW-1133">Transmembrane helix</keyword>